<reference evidence="2 3" key="1">
    <citation type="submission" date="2019-08" db="EMBL/GenBank/DDBJ databases">
        <title>Five species of Acinetobacter isolated from floral nectar and animal pollinators.</title>
        <authorList>
            <person name="Hendry T.A."/>
        </authorList>
    </citation>
    <scope>NUCLEOTIDE SEQUENCE [LARGE SCALE GENOMIC DNA]</scope>
    <source>
        <strain evidence="2 3">MD18.27</strain>
    </source>
</reference>
<accession>A0ABU6DU80</accession>
<keyword evidence="1" id="KW-0732">Signal</keyword>
<keyword evidence="3" id="KW-1185">Reference proteome</keyword>
<dbReference type="EMBL" id="VTDN01000008">
    <property type="protein sequence ID" value="MEB5477416.1"/>
    <property type="molecule type" value="Genomic_DNA"/>
</dbReference>
<dbReference type="PROSITE" id="PS51257">
    <property type="entry name" value="PROKAR_LIPOPROTEIN"/>
    <property type="match status" value="1"/>
</dbReference>
<gene>
    <name evidence="2" type="ORF">I2F25_10225</name>
</gene>
<protein>
    <submittedName>
        <fullName evidence="2">Uncharacterized protein</fullName>
    </submittedName>
</protein>
<proteinExistence type="predicted"/>
<organism evidence="2 3">
    <name type="scientific">Acinetobacter pollinis</name>
    <dbReference type="NCBI Taxonomy" id="2605270"/>
    <lineage>
        <taxon>Bacteria</taxon>
        <taxon>Pseudomonadati</taxon>
        <taxon>Pseudomonadota</taxon>
        <taxon>Gammaproteobacteria</taxon>
        <taxon>Moraxellales</taxon>
        <taxon>Moraxellaceae</taxon>
        <taxon>Acinetobacter</taxon>
    </lineage>
</organism>
<feature type="signal peptide" evidence="1">
    <location>
        <begin position="1"/>
        <end position="22"/>
    </location>
</feature>
<sequence>MILYKKQYMVLTLMGVMLALSACNNNNGQKVEIKPAPKLSKDATAYAKKSWELMNQVEPLVENRALAQIDNEVRRPLRELGSQWMINVKMGDSVAEGNFALCRKAMVSLDTWARAVQAKSNSENEDKLNYLHNKQLCKDALDHPALGNS</sequence>
<evidence type="ECO:0000256" key="1">
    <source>
        <dbReference type="SAM" id="SignalP"/>
    </source>
</evidence>
<name>A0ABU6DU80_9GAMM</name>
<dbReference type="Proteomes" id="UP001339883">
    <property type="component" value="Unassembled WGS sequence"/>
</dbReference>
<evidence type="ECO:0000313" key="3">
    <source>
        <dbReference type="Proteomes" id="UP001339883"/>
    </source>
</evidence>
<comment type="caution">
    <text evidence="2">The sequence shown here is derived from an EMBL/GenBank/DDBJ whole genome shotgun (WGS) entry which is preliminary data.</text>
</comment>
<dbReference type="RefSeq" id="WP_195772694.1">
    <property type="nucleotide sequence ID" value="NZ_VTDN01000008.1"/>
</dbReference>
<evidence type="ECO:0000313" key="2">
    <source>
        <dbReference type="EMBL" id="MEB5477416.1"/>
    </source>
</evidence>
<feature type="chain" id="PRO_5047180768" evidence="1">
    <location>
        <begin position="23"/>
        <end position="149"/>
    </location>
</feature>